<organism evidence="1 2">
    <name type="scientific">Madurella fahalii</name>
    <dbReference type="NCBI Taxonomy" id="1157608"/>
    <lineage>
        <taxon>Eukaryota</taxon>
        <taxon>Fungi</taxon>
        <taxon>Dikarya</taxon>
        <taxon>Ascomycota</taxon>
        <taxon>Pezizomycotina</taxon>
        <taxon>Sordariomycetes</taxon>
        <taxon>Sordariomycetidae</taxon>
        <taxon>Sordariales</taxon>
        <taxon>Sordariales incertae sedis</taxon>
        <taxon>Madurella</taxon>
    </lineage>
</organism>
<dbReference type="Proteomes" id="UP001628179">
    <property type="component" value="Unassembled WGS sequence"/>
</dbReference>
<name>A0ABQ0G8C9_9PEZI</name>
<evidence type="ECO:0000313" key="1">
    <source>
        <dbReference type="EMBL" id="GAB1314023.1"/>
    </source>
</evidence>
<keyword evidence="2" id="KW-1185">Reference proteome</keyword>
<dbReference type="EMBL" id="BAAFSV010000002">
    <property type="protein sequence ID" value="GAB1314023.1"/>
    <property type="molecule type" value="Genomic_DNA"/>
</dbReference>
<dbReference type="RefSeq" id="XP_070915754.1">
    <property type="nucleotide sequence ID" value="XM_071059653.1"/>
</dbReference>
<sequence length="110" mass="12335">MDPLSILSILASTVQFIDFGTRLLNVILDSRRGNSSAARAEVDELDDDSRALMACAQAIEMKAERLERLDRPLTATEAALLRESRRCVEAGREISRSLEKHAQDRTIHQK</sequence>
<gene>
    <name evidence="1" type="ORF">MFIFM68171_04233</name>
</gene>
<comment type="caution">
    <text evidence="1">The sequence shown here is derived from an EMBL/GenBank/DDBJ whole genome shotgun (WGS) entry which is preliminary data.</text>
</comment>
<protein>
    <submittedName>
        <fullName evidence="1">Uncharacterized protein</fullName>
    </submittedName>
</protein>
<dbReference type="GeneID" id="98174976"/>
<accession>A0ABQ0G8C9</accession>
<reference evidence="1 2" key="1">
    <citation type="submission" date="2024-09" db="EMBL/GenBank/DDBJ databases">
        <title>Itraconazole resistance in Madurella fahalii resulting from another homologue of gene encoding cytochrome P450 14-alpha sterol demethylase (CYP51).</title>
        <authorList>
            <person name="Yoshioka I."/>
            <person name="Fahal A.H."/>
            <person name="Kaneko S."/>
            <person name="Yaguchi T."/>
        </authorList>
    </citation>
    <scope>NUCLEOTIDE SEQUENCE [LARGE SCALE GENOMIC DNA]</scope>
    <source>
        <strain evidence="1 2">IFM 68171</strain>
    </source>
</reference>
<proteinExistence type="predicted"/>
<evidence type="ECO:0000313" key="2">
    <source>
        <dbReference type="Proteomes" id="UP001628179"/>
    </source>
</evidence>